<accession>A0A1E1LII4</accession>
<protein>
    <submittedName>
        <fullName evidence="2">Uncharacterized protein</fullName>
    </submittedName>
</protein>
<organism evidence="2 3">
    <name type="scientific">Rhynchosporium agropyri</name>
    <dbReference type="NCBI Taxonomy" id="914238"/>
    <lineage>
        <taxon>Eukaryota</taxon>
        <taxon>Fungi</taxon>
        <taxon>Dikarya</taxon>
        <taxon>Ascomycota</taxon>
        <taxon>Pezizomycotina</taxon>
        <taxon>Leotiomycetes</taxon>
        <taxon>Helotiales</taxon>
        <taxon>Ploettnerulaceae</taxon>
        <taxon>Rhynchosporium</taxon>
    </lineage>
</organism>
<dbReference type="Proteomes" id="UP000178912">
    <property type="component" value="Unassembled WGS sequence"/>
</dbReference>
<dbReference type="EMBL" id="FJUX01000126">
    <property type="protein sequence ID" value="CZT10322.1"/>
    <property type="molecule type" value="Genomic_DNA"/>
</dbReference>
<feature type="chain" id="PRO_5009447224" evidence="1">
    <location>
        <begin position="21"/>
        <end position="139"/>
    </location>
</feature>
<keyword evidence="3" id="KW-1185">Reference proteome</keyword>
<evidence type="ECO:0000313" key="3">
    <source>
        <dbReference type="Proteomes" id="UP000178912"/>
    </source>
</evidence>
<reference evidence="3" key="1">
    <citation type="submission" date="2016-03" db="EMBL/GenBank/DDBJ databases">
        <authorList>
            <person name="Guldener U."/>
        </authorList>
    </citation>
    <scope>NUCLEOTIDE SEQUENCE [LARGE SCALE GENOMIC DNA]</scope>
    <source>
        <strain evidence="3">04CH-RAC-A.6.1</strain>
    </source>
</reference>
<sequence length="139" mass="15151">MKFHIITFMFLGLAATSVMALATINQARHNNIGIDGTKSKYERSPVLDIDDAKAKYERNVIWTKVYGAPLTANVPADMRHPENGAFQAQANPVQRFSIPSVQYADLVVTAAYGGTSVLSYSGEVLLLPYPHSKVALPTV</sequence>
<dbReference type="AlphaFoldDB" id="A0A1E1LII4"/>
<evidence type="ECO:0000313" key="2">
    <source>
        <dbReference type="EMBL" id="CZT10322.1"/>
    </source>
</evidence>
<proteinExistence type="predicted"/>
<gene>
    <name evidence="2" type="ORF">RAG0_14835</name>
</gene>
<name>A0A1E1LII4_9HELO</name>
<keyword evidence="1" id="KW-0732">Signal</keyword>
<feature type="signal peptide" evidence="1">
    <location>
        <begin position="1"/>
        <end position="20"/>
    </location>
</feature>
<evidence type="ECO:0000256" key="1">
    <source>
        <dbReference type="SAM" id="SignalP"/>
    </source>
</evidence>